<reference evidence="3 4" key="1">
    <citation type="submission" date="2023-08" db="EMBL/GenBank/DDBJ databases">
        <title>A Necator americanus chromosomal reference genome.</title>
        <authorList>
            <person name="Ilik V."/>
            <person name="Petrzelkova K.J."/>
            <person name="Pardy F."/>
            <person name="Fuh T."/>
            <person name="Niatou-Singa F.S."/>
            <person name="Gouil Q."/>
            <person name="Baker L."/>
            <person name="Ritchie M.E."/>
            <person name="Jex A.R."/>
            <person name="Gazzola D."/>
            <person name="Li H."/>
            <person name="Toshio Fujiwara R."/>
            <person name="Zhan B."/>
            <person name="Aroian R.V."/>
            <person name="Pafco B."/>
            <person name="Schwarz E.M."/>
        </authorList>
    </citation>
    <scope>NUCLEOTIDE SEQUENCE [LARGE SCALE GENOMIC DNA]</scope>
    <source>
        <strain evidence="3 4">Aroian</strain>
        <tissue evidence="3">Whole animal</tissue>
    </source>
</reference>
<feature type="compositionally biased region" description="Polar residues" evidence="1">
    <location>
        <begin position="124"/>
        <end position="144"/>
    </location>
</feature>
<gene>
    <name evidence="3" type="primary">Necator_chrII.g8687</name>
    <name evidence="3" type="ORF">RB195_020892</name>
</gene>
<evidence type="ECO:0000313" key="3">
    <source>
        <dbReference type="EMBL" id="KAK6739088.1"/>
    </source>
</evidence>
<evidence type="ECO:0000256" key="2">
    <source>
        <dbReference type="SAM" id="SignalP"/>
    </source>
</evidence>
<sequence length="181" mass="19874">MLRLHGMMFLLLSIRSHAAIPAEDTVFFDADTEDITAEDEDGVNRTEIYPETTPSSQGDTLSQLHFSAVIDDDTTTTAGFLQEVKDLDSSTQSAATDSGTTAEDVQSTERPTSSSDTFYEGKIQDTTSEVTVTDPVTATSTSSPADDFYKKISEQLDNFPRKHLPKVSRHIYRTSGEHKLA</sequence>
<feature type="region of interest" description="Disordered" evidence="1">
    <location>
        <begin position="87"/>
        <end position="145"/>
    </location>
</feature>
<keyword evidence="2" id="KW-0732">Signal</keyword>
<proteinExistence type="predicted"/>
<evidence type="ECO:0000256" key="1">
    <source>
        <dbReference type="SAM" id="MobiDB-lite"/>
    </source>
</evidence>
<comment type="caution">
    <text evidence="3">The sequence shown here is derived from an EMBL/GenBank/DDBJ whole genome shotgun (WGS) entry which is preliminary data.</text>
</comment>
<organism evidence="3 4">
    <name type="scientific">Necator americanus</name>
    <name type="common">Human hookworm</name>
    <dbReference type="NCBI Taxonomy" id="51031"/>
    <lineage>
        <taxon>Eukaryota</taxon>
        <taxon>Metazoa</taxon>
        <taxon>Ecdysozoa</taxon>
        <taxon>Nematoda</taxon>
        <taxon>Chromadorea</taxon>
        <taxon>Rhabditida</taxon>
        <taxon>Rhabditina</taxon>
        <taxon>Rhabditomorpha</taxon>
        <taxon>Strongyloidea</taxon>
        <taxon>Ancylostomatidae</taxon>
        <taxon>Bunostominae</taxon>
        <taxon>Necator</taxon>
    </lineage>
</organism>
<dbReference type="Proteomes" id="UP001303046">
    <property type="component" value="Unassembled WGS sequence"/>
</dbReference>
<feature type="signal peptide" evidence="2">
    <location>
        <begin position="1"/>
        <end position="18"/>
    </location>
</feature>
<evidence type="ECO:0000313" key="4">
    <source>
        <dbReference type="Proteomes" id="UP001303046"/>
    </source>
</evidence>
<feature type="chain" id="PRO_5046184125" evidence="2">
    <location>
        <begin position="19"/>
        <end position="181"/>
    </location>
</feature>
<protein>
    <submittedName>
        <fullName evidence="3">Uncharacterized protein</fullName>
    </submittedName>
</protein>
<dbReference type="EMBL" id="JAVFWL010000002">
    <property type="protein sequence ID" value="KAK6739088.1"/>
    <property type="molecule type" value="Genomic_DNA"/>
</dbReference>
<name>A0ABR1CMZ7_NECAM</name>
<keyword evidence="4" id="KW-1185">Reference proteome</keyword>
<feature type="compositionally biased region" description="Polar residues" evidence="1">
    <location>
        <begin position="89"/>
        <end position="117"/>
    </location>
</feature>
<accession>A0ABR1CMZ7</accession>